<feature type="domain" description="HTH cro/C1-type" evidence="1">
    <location>
        <begin position="7"/>
        <end position="59"/>
    </location>
</feature>
<sequence length="139" mass="16198">MDLYEKIKMLANEKKISIRQLEEALGFGNGVINRWRKNTPGIDKVQLVANYFDVSVDYLLGRTEKKRYYDLTEKDERDIQKELQSLIDDLSNADGMAFSKKDNEMSEATREALIISLENALRIAKIEAKKKYTPKKYRD</sequence>
<organism evidence="2">
    <name type="scientific">Enterococcus faecium</name>
    <name type="common">Streptococcus faecium</name>
    <dbReference type="NCBI Taxonomy" id="1352"/>
    <lineage>
        <taxon>Bacteria</taxon>
        <taxon>Bacillati</taxon>
        <taxon>Bacillota</taxon>
        <taxon>Bacilli</taxon>
        <taxon>Lactobacillales</taxon>
        <taxon>Enterococcaceae</taxon>
        <taxon>Enterococcus</taxon>
    </lineage>
</organism>
<dbReference type="InterPro" id="IPR010982">
    <property type="entry name" value="Lambda_DNA-bd_dom_sf"/>
</dbReference>
<gene>
    <name evidence="2" type="ORF">EFLFYP64_02659</name>
</gene>
<dbReference type="RefSeq" id="WP_080388372.1">
    <property type="nucleotide sequence ID" value="NZ_CACRTQ010000065.1"/>
</dbReference>
<reference evidence="2" key="1">
    <citation type="submission" date="2019-11" db="EMBL/GenBank/DDBJ databases">
        <authorList>
            <person name="Feng L."/>
        </authorList>
    </citation>
    <scope>NUCLEOTIDE SEQUENCE</scope>
    <source>
        <strain evidence="2">EFaeciumLFYP64</strain>
    </source>
</reference>
<dbReference type="Gene3D" id="1.10.260.40">
    <property type="entry name" value="lambda repressor-like DNA-binding domains"/>
    <property type="match status" value="1"/>
</dbReference>
<dbReference type="Pfam" id="PF01381">
    <property type="entry name" value="HTH_3"/>
    <property type="match status" value="1"/>
</dbReference>
<dbReference type="SUPFAM" id="SSF47413">
    <property type="entry name" value="lambda repressor-like DNA-binding domains"/>
    <property type="match status" value="1"/>
</dbReference>
<protein>
    <submittedName>
        <fullName evidence="2">Helix-turn-helix domain protein</fullName>
    </submittedName>
</protein>
<accession>A0A6N3FN53</accession>
<dbReference type="EMBL" id="CACRTQ010000065">
    <property type="protein sequence ID" value="VYU53481.1"/>
    <property type="molecule type" value="Genomic_DNA"/>
</dbReference>
<dbReference type="PROSITE" id="PS50943">
    <property type="entry name" value="HTH_CROC1"/>
    <property type="match status" value="1"/>
</dbReference>
<dbReference type="InterPro" id="IPR001387">
    <property type="entry name" value="Cro/C1-type_HTH"/>
</dbReference>
<evidence type="ECO:0000259" key="1">
    <source>
        <dbReference type="PROSITE" id="PS50943"/>
    </source>
</evidence>
<dbReference type="AlphaFoldDB" id="A0A6N3FN53"/>
<name>A0A6N3FN53_ENTFC</name>
<dbReference type="GO" id="GO:0003677">
    <property type="term" value="F:DNA binding"/>
    <property type="evidence" value="ECO:0007669"/>
    <property type="project" value="InterPro"/>
</dbReference>
<proteinExistence type="predicted"/>
<dbReference type="CDD" id="cd00093">
    <property type="entry name" value="HTH_XRE"/>
    <property type="match status" value="1"/>
</dbReference>
<dbReference type="SMART" id="SM00530">
    <property type="entry name" value="HTH_XRE"/>
    <property type="match status" value="1"/>
</dbReference>
<evidence type="ECO:0000313" key="2">
    <source>
        <dbReference type="EMBL" id="VYU53481.1"/>
    </source>
</evidence>